<reference evidence="2 3" key="1">
    <citation type="submission" date="2021-01" db="EMBL/GenBank/DDBJ databases">
        <title>Genomic Encyclopedia of Type Strains, Phase IV (KMG-IV): sequencing the most valuable type-strain genomes for metagenomic binning, comparative biology and taxonomic classification.</title>
        <authorList>
            <person name="Goeker M."/>
        </authorList>
    </citation>
    <scope>NUCLEOTIDE SEQUENCE [LARGE SCALE GENOMIC DNA]</scope>
    <source>
        <strain evidence="2 3">DSM 25890</strain>
    </source>
</reference>
<name>A0ABS2NTI5_9FIRM</name>
<evidence type="ECO:0000313" key="2">
    <source>
        <dbReference type="EMBL" id="MBM7616268.1"/>
    </source>
</evidence>
<keyword evidence="1" id="KW-0472">Membrane</keyword>
<gene>
    <name evidence="2" type="ORF">JOC73_002850</name>
</gene>
<keyword evidence="1" id="KW-0812">Transmembrane</keyword>
<feature type="transmembrane region" description="Helical" evidence="1">
    <location>
        <begin position="160"/>
        <end position="182"/>
    </location>
</feature>
<proteinExistence type="predicted"/>
<feature type="transmembrane region" description="Helical" evidence="1">
    <location>
        <begin position="202"/>
        <end position="223"/>
    </location>
</feature>
<dbReference type="RefSeq" id="WP_204404312.1">
    <property type="nucleotide sequence ID" value="NZ_JAFBEE010000029.1"/>
</dbReference>
<sequence>MERESVRSLQKMPMKNKVAYCQLLTMMVKLEQPLDKLKIMELYRLMANIRIPLRNRKEVISFLLEGQQESEILCKSMMEDVNPQERNILRFSLAKDLMIIEGVNSTDSDREKEFLEEIEGILEISKDQKKFLEEEYKKDRSFYKDEEKAKLNNELQKETVATALALGIPLSLVYFSGYYWGMGTLGVLSGLEEIGLRKRTKRYSAAIGLGVTILTAFTTYHLVKGLWGYIRKNHFEIQDLIKEEMELIHQRALKYLEKDIEALREEPQQQAVGQLLMDTLSYMRKTRARII</sequence>
<organism evidence="2 3">
    <name type="scientific">Alkaliphilus hydrothermalis</name>
    <dbReference type="NCBI Taxonomy" id="1482730"/>
    <lineage>
        <taxon>Bacteria</taxon>
        <taxon>Bacillati</taxon>
        <taxon>Bacillota</taxon>
        <taxon>Clostridia</taxon>
        <taxon>Peptostreptococcales</taxon>
        <taxon>Natronincolaceae</taxon>
        <taxon>Alkaliphilus</taxon>
    </lineage>
</organism>
<accession>A0ABS2NTI5</accession>
<dbReference type="EMBL" id="JAFBEE010000029">
    <property type="protein sequence ID" value="MBM7616268.1"/>
    <property type="molecule type" value="Genomic_DNA"/>
</dbReference>
<dbReference type="Proteomes" id="UP001314796">
    <property type="component" value="Unassembled WGS sequence"/>
</dbReference>
<evidence type="ECO:0000256" key="1">
    <source>
        <dbReference type="SAM" id="Phobius"/>
    </source>
</evidence>
<protein>
    <submittedName>
        <fullName evidence="2">Uncharacterized protein</fullName>
    </submittedName>
</protein>
<keyword evidence="3" id="KW-1185">Reference proteome</keyword>
<keyword evidence="1" id="KW-1133">Transmembrane helix</keyword>
<evidence type="ECO:0000313" key="3">
    <source>
        <dbReference type="Proteomes" id="UP001314796"/>
    </source>
</evidence>
<comment type="caution">
    <text evidence="2">The sequence shown here is derived from an EMBL/GenBank/DDBJ whole genome shotgun (WGS) entry which is preliminary data.</text>
</comment>